<dbReference type="EC" id="2.8.1.12" evidence="3"/>
<evidence type="ECO:0000256" key="11">
    <source>
        <dbReference type="ARBA" id="ARBA00032474"/>
    </source>
</evidence>
<dbReference type="KEGG" id="palo:E6C60_2895"/>
<dbReference type="RefSeq" id="WP_138226452.1">
    <property type="nucleotide sequence ID" value="NZ_CP040396.1"/>
</dbReference>
<sequence length="248" mass="26827">MDTIQILLFAGLAESIGQSSVHFPQDQLPLATKALKEQLMKSYPEAASLISVSLAAVNQEYAGDEHLILPGDEVALIPPVSGGDGLGGDSEAQATPAVSADGLCMISGQTLQPDETLAKVQHRNHGASLSFVGTTREMTGEMKTVTLEYEAYVPMALAEMQKIVHQIQEQWPGARCAISHRIGTVDVGEISVVIAVSAPHRDSCYDASRYAIEELKRTVPIWKKEIWEDGSEWKGVQTGPWAPTFDKN</sequence>
<dbReference type="Gene3D" id="3.10.20.30">
    <property type="match status" value="1"/>
</dbReference>
<proteinExistence type="inferred from homology"/>
<keyword evidence="5" id="KW-0808">Transferase</keyword>
<evidence type="ECO:0000256" key="6">
    <source>
        <dbReference type="ARBA" id="ARBA00023150"/>
    </source>
</evidence>
<dbReference type="FunFam" id="3.90.1170.40:FF:000003">
    <property type="entry name" value="Molybdopterin converting factor subunit 2"/>
    <property type="match status" value="1"/>
</dbReference>
<evidence type="ECO:0000256" key="7">
    <source>
        <dbReference type="ARBA" id="ARBA00026066"/>
    </source>
</evidence>
<dbReference type="CDD" id="cd00756">
    <property type="entry name" value="MoaE"/>
    <property type="match status" value="1"/>
</dbReference>
<dbReference type="GO" id="GO:0006777">
    <property type="term" value="P:Mo-molybdopterin cofactor biosynthetic process"/>
    <property type="evidence" value="ECO:0007669"/>
    <property type="project" value="UniProtKB-KW"/>
</dbReference>
<keyword evidence="14" id="KW-1185">Reference proteome</keyword>
<dbReference type="SUPFAM" id="SSF54690">
    <property type="entry name" value="Molybdopterin synthase subunit MoaE"/>
    <property type="match status" value="1"/>
</dbReference>
<name>A0A4P8XLI0_9BACL</name>
<dbReference type="InterPro" id="IPR016155">
    <property type="entry name" value="Mopterin_synth/thiamin_S_b"/>
</dbReference>
<evidence type="ECO:0000256" key="5">
    <source>
        <dbReference type="ARBA" id="ARBA00022679"/>
    </source>
</evidence>
<evidence type="ECO:0000256" key="4">
    <source>
        <dbReference type="ARBA" id="ARBA00013858"/>
    </source>
</evidence>
<evidence type="ECO:0000256" key="2">
    <source>
        <dbReference type="ARBA" id="ARBA00005426"/>
    </source>
</evidence>
<dbReference type="PANTHER" id="PTHR23404">
    <property type="entry name" value="MOLYBDOPTERIN SYNTHASE RELATED"/>
    <property type="match status" value="1"/>
</dbReference>
<dbReference type="InterPro" id="IPR003448">
    <property type="entry name" value="Mopterin_biosynth_MoaE"/>
</dbReference>
<reference evidence="13 14" key="1">
    <citation type="submission" date="2019-05" db="EMBL/GenBank/DDBJ databases">
        <authorList>
            <person name="Chen C."/>
        </authorList>
    </citation>
    <scope>NUCLEOTIDE SEQUENCE [LARGE SCALE GENOMIC DNA]</scope>
    <source>
        <strain evidence="13 14">HB172198</strain>
    </source>
</reference>
<comment type="similarity">
    <text evidence="2">Belongs to the MoaE family.</text>
</comment>
<dbReference type="Gene3D" id="3.90.1170.40">
    <property type="entry name" value="Molybdopterin biosynthesis MoaE subunit"/>
    <property type="match status" value="1"/>
</dbReference>
<dbReference type="Pfam" id="PF02597">
    <property type="entry name" value="ThiS"/>
    <property type="match status" value="1"/>
</dbReference>
<dbReference type="Proteomes" id="UP000300879">
    <property type="component" value="Chromosome"/>
</dbReference>
<evidence type="ECO:0000313" key="13">
    <source>
        <dbReference type="EMBL" id="QCT03606.1"/>
    </source>
</evidence>
<evidence type="ECO:0000256" key="10">
    <source>
        <dbReference type="ARBA" id="ARBA00030781"/>
    </source>
</evidence>
<protein>
    <recommendedName>
        <fullName evidence="4">Molybdopterin synthase catalytic subunit</fullName>
        <ecNumber evidence="3">2.8.1.12</ecNumber>
    </recommendedName>
    <alternativeName>
        <fullName evidence="10">MPT synthase subunit 2</fullName>
    </alternativeName>
    <alternativeName>
        <fullName evidence="8">Molybdenum cofactor biosynthesis protein E</fullName>
    </alternativeName>
    <alternativeName>
        <fullName evidence="9">Molybdopterin-converting factor large subunit</fullName>
    </alternativeName>
    <alternativeName>
        <fullName evidence="11">Molybdopterin-converting factor subunit 2</fullName>
    </alternativeName>
</protein>
<gene>
    <name evidence="13" type="ORF">E6C60_2895</name>
</gene>
<dbReference type="AlphaFoldDB" id="A0A4P8XLI0"/>
<evidence type="ECO:0000313" key="14">
    <source>
        <dbReference type="Proteomes" id="UP000300879"/>
    </source>
</evidence>
<comment type="catalytic activity">
    <reaction evidence="12">
        <text>2 [molybdopterin-synthase sulfur-carrier protein]-C-terminal-Gly-aminoethanethioate + cyclic pyranopterin phosphate + H2O = molybdopterin + 2 [molybdopterin-synthase sulfur-carrier protein]-C-terminal Gly-Gly + 2 H(+)</text>
        <dbReference type="Rhea" id="RHEA:26333"/>
        <dbReference type="Rhea" id="RHEA-COMP:12202"/>
        <dbReference type="Rhea" id="RHEA-COMP:19907"/>
        <dbReference type="ChEBI" id="CHEBI:15377"/>
        <dbReference type="ChEBI" id="CHEBI:15378"/>
        <dbReference type="ChEBI" id="CHEBI:58698"/>
        <dbReference type="ChEBI" id="CHEBI:59648"/>
        <dbReference type="ChEBI" id="CHEBI:90778"/>
        <dbReference type="ChEBI" id="CHEBI:232372"/>
        <dbReference type="EC" id="2.8.1.12"/>
    </reaction>
</comment>
<dbReference type="CDD" id="cd00754">
    <property type="entry name" value="Ubl_MoaD"/>
    <property type="match status" value="1"/>
</dbReference>
<comment type="subunit">
    <text evidence="7">Heterotetramer of 2 MoaD subunits and 2 MoaE subunits. Also stable as homodimer. The enzyme changes between these two forms during catalysis.</text>
</comment>
<comment type="pathway">
    <text evidence="1">Cofactor biosynthesis; molybdopterin biosynthesis.</text>
</comment>
<evidence type="ECO:0000256" key="3">
    <source>
        <dbReference type="ARBA" id="ARBA00011950"/>
    </source>
</evidence>
<evidence type="ECO:0000256" key="1">
    <source>
        <dbReference type="ARBA" id="ARBA00005046"/>
    </source>
</evidence>
<evidence type="ECO:0000256" key="9">
    <source>
        <dbReference type="ARBA" id="ARBA00030407"/>
    </source>
</evidence>
<accession>A0A4P8XLI0</accession>
<dbReference type="OrthoDB" id="9803224at2"/>
<dbReference type="InterPro" id="IPR036563">
    <property type="entry name" value="MoaE_sf"/>
</dbReference>
<organism evidence="13 14">
    <name type="scientific">Paenibacillus algicola</name>
    <dbReference type="NCBI Taxonomy" id="2565926"/>
    <lineage>
        <taxon>Bacteria</taxon>
        <taxon>Bacillati</taxon>
        <taxon>Bacillota</taxon>
        <taxon>Bacilli</taxon>
        <taxon>Bacillales</taxon>
        <taxon>Paenibacillaceae</taxon>
        <taxon>Paenibacillus</taxon>
    </lineage>
</organism>
<evidence type="ECO:0000256" key="12">
    <source>
        <dbReference type="ARBA" id="ARBA00049878"/>
    </source>
</evidence>
<dbReference type="EMBL" id="CP040396">
    <property type="protein sequence ID" value="QCT03606.1"/>
    <property type="molecule type" value="Genomic_DNA"/>
</dbReference>
<dbReference type="Pfam" id="PF02391">
    <property type="entry name" value="MoaE"/>
    <property type="match status" value="1"/>
</dbReference>
<keyword evidence="6" id="KW-0501">Molybdenum cofactor biosynthesis</keyword>
<dbReference type="GO" id="GO:0030366">
    <property type="term" value="F:molybdopterin synthase activity"/>
    <property type="evidence" value="ECO:0007669"/>
    <property type="project" value="UniProtKB-EC"/>
</dbReference>
<evidence type="ECO:0000256" key="8">
    <source>
        <dbReference type="ARBA" id="ARBA00029745"/>
    </source>
</evidence>
<dbReference type="InterPro" id="IPR012675">
    <property type="entry name" value="Beta-grasp_dom_sf"/>
</dbReference>
<dbReference type="InterPro" id="IPR003749">
    <property type="entry name" value="ThiS/MoaD-like"/>
</dbReference>
<dbReference type="SUPFAM" id="SSF54285">
    <property type="entry name" value="MoaD/ThiS"/>
    <property type="match status" value="1"/>
</dbReference>